<sequence>MTRTVGILIFDGIEVLDLGGPFEVLSVATRLAGRDGEAAPFQPVLIGATDAPAIGRGGFRVLPHATLADHPPLDVLIVPGGVMDAPLADPRVRAWVRAQSARVEVLASICTGAFLLASEGLLDGRRVTTHWEDQADLQVRFPALTVVPDVAWVDTGAVVTSGGISAGIDMTLHLVGRLHSRALADRAARQMEFRPTGQGLLDGVTA</sequence>
<organism evidence="2 3">
    <name type="scientific">Deinococcus soli</name>
    <name type="common">ex Cha et al. 2016</name>
    <dbReference type="NCBI Taxonomy" id="1309411"/>
    <lineage>
        <taxon>Bacteria</taxon>
        <taxon>Thermotogati</taxon>
        <taxon>Deinococcota</taxon>
        <taxon>Deinococci</taxon>
        <taxon>Deinococcales</taxon>
        <taxon>Deinococcaceae</taxon>
        <taxon>Deinococcus</taxon>
    </lineage>
</organism>
<dbReference type="CDD" id="cd03139">
    <property type="entry name" value="GATase1_PfpI_2"/>
    <property type="match status" value="1"/>
</dbReference>
<dbReference type="InterPro" id="IPR052158">
    <property type="entry name" value="INH-QAR"/>
</dbReference>
<dbReference type="SUPFAM" id="SSF52317">
    <property type="entry name" value="Class I glutamine amidotransferase-like"/>
    <property type="match status" value="1"/>
</dbReference>
<dbReference type="PATRIC" id="fig|1309411.5.peg.269"/>
<dbReference type="GO" id="GO:0006355">
    <property type="term" value="P:regulation of DNA-templated transcription"/>
    <property type="evidence" value="ECO:0007669"/>
    <property type="project" value="TreeGrafter"/>
</dbReference>
<evidence type="ECO:0000259" key="1">
    <source>
        <dbReference type="Pfam" id="PF01965"/>
    </source>
</evidence>
<feature type="domain" description="DJ-1/PfpI" evidence="1">
    <location>
        <begin position="4"/>
        <end position="175"/>
    </location>
</feature>
<gene>
    <name evidence="2" type="ORF">SY84_01310</name>
</gene>
<dbReference type="Pfam" id="PF01965">
    <property type="entry name" value="DJ-1_PfpI"/>
    <property type="match status" value="1"/>
</dbReference>
<evidence type="ECO:0000313" key="2">
    <source>
        <dbReference type="EMBL" id="AKH15906.1"/>
    </source>
</evidence>
<dbReference type="Gene3D" id="3.40.50.880">
    <property type="match status" value="1"/>
</dbReference>
<dbReference type="RefSeq" id="WP_046842482.1">
    <property type="nucleotide sequence ID" value="NZ_CP011389.1"/>
</dbReference>
<dbReference type="AlphaFoldDB" id="A0A0F7JIP3"/>
<dbReference type="OrthoDB" id="6382410at2"/>
<dbReference type="PANTHER" id="PTHR43130:SF14">
    <property type="entry name" value="DJ-1_PFPI DOMAIN-CONTAINING PROTEIN"/>
    <property type="match status" value="1"/>
</dbReference>
<reference evidence="2 3" key="1">
    <citation type="submission" date="2015-01" db="EMBL/GenBank/DDBJ databases">
        <title>Deinococcus soli/N5/whole genome sequencing.</title>
        <authorList>
            <person name="Kim M.K."/>
            <person name="Srinivasan S."/>
            <person name="Lee J.-J."/>
        </authorList>
    </citation>
    <scope>NUCLEOTIDE SEQUENCE [LARGE SCALE GENOMIC DNA]</scope>
    <source>
        <strain evidence="2 3">N5</strain>
    </source>
</reference>
<name>A0A0F7JIP3_9DEIO</name>
<proteinExistence type="predicted"/>
<dbReference type="PANTHER" id="PTHR43130">
    <property type="entry name" value="ARAC-FAMILY TRANSCRIPTIONAL REGULATOR"/>
    <property type="match status" value="1"/>
</dbReference>
<dbReference type="InterPro" id="IPR029062">
    <property type="entry name" value="Class_I_gatase-like"/>
</dbReference>
<dbReference type="InterPro" id="IPR002818">
    <property type="entry name" value="DJ-1/PfpI"/>
</dbReference>
<dbReference type="EMBL" id="CP011389">
    <property type="protein sequence ID" value="AKH15906.1"/>
    <property type="molecule type" value="Genomic_DNA"/>
</dbReference>
<keyword evidence="3" id="KW-1185">Reference proteome</keyword>
<accession>A0A0F7JIP3</accession>
<evidence type="ECO:0000313" key="3">
    <source>
        <dbReference type="Proteomes" id="UP000034024"/>
    </source>
</evidence>
<dbReference type="KEGG" id="dch:SY84_01310"/>
<dbReference type="Proteomes" id="UP000034024">
    <property type="component" value="Chromosome"/>
</dbReference>
<protein>
    <submittedName>
        <fullName evidence="2">Thiamine biosynthesis protein ThiJ</fullName>
    </submittedName>
</protein>